<gene>
    <name evidence="2" type="ORF">NCTC13767_00157</name>
</gene>
<keyword evidence="1" id="KW-1133">Transmembrane helix</keyword>
<reference evidence="2 3" key="1">
    <citation type="submission" date="2018-06" db="EMBL/GenBank/DDBJ databases">
        <authorList>
            <consortium name="Pathogen Informatics"/>
            <person name="Doyle S."/>
        </authorList>
    </citation>
    <scope>NUCLEOTIDE SEQUENCE [LARGE SCALE GENOMIC DNA]</scope>
    <source>
        <strain evidence="2 3">NCTC13767</strain>
    </source>
</reference>
<proteinExistence type="predicted"/>
<keyword evidence="1" id="KW-0812">Transmembrane</keyword>
<evidence type="ECO:0000256" key="1">
    <source>
        <dbReference type="SAM" id="Phobius"/>
    </source>
</evidence>
<dbReference type="Proteomes" id="UP000254510">
    <property type="component" value="Unassembled WGS sequence"/>
</dbReference>
<sequence>MLKDISVIIFSDFFPYFLILCIIHFIGNSKEDVGLKKVKSIIGVIVILNFIRDMIQYFFNYYDSSQ</sequence>
<organism evidence="2 3">
    <name type="scientific">Streptococcus gallolyticus</name>
    <dbReference type="NCBI Taxonomy" id="315405"/>
    <lineage>
        <taxon>Bacteria</taxon>
        <taxon>Bacillati</taxon>
        <taxon>Bacillota</taxon>
        <taxon>Bacilli</taxon>
        <taxon>Lactobacillales</taxon>
        <taxon>Streptococcaceae</taxon>
        <taxon>Streptococcus</taxon>
    </lineage>
</organism>
<feature type="transmembrane region" description="Helical" evidence="1">
    <location>
        <begin position="38"/>
        <end position="59"/>
    </location>
</feature>
<evidence type="ECO:0000313" key="3">
    <source>
        <dbReference type="Proteomes" id="UP000254510"/>
    </source>
</evidence>
<evidence type="ECO:0000313" key="2">
    <source>
        <dbReference type="EMBL" id="SUN57977.1"/>
    </source>
</evidence>
<accession>A0A380JZ25</accession>
<keyword evidence="1" id="KW-0472">Membrane</keyword>
<name>A0A380JZ25_9STRE</name>
<protein>
    <submittedName>
        <fullName evidence="2">Uncharacterized protein</fullName>
    </submittedName>
</protein>
<dbReference type="EMBL" id="UHFM01000005">
    <property type="protein sequence ID" value="SUN57977.1"/>
    <property type="molecule type" value="Genomic_DNA"/>
</dbReference>
<feature type="transmembrane region" description="Helical" evidence="1">
    <location>
        <begin position="6"/>
        <end position="26"/>
    </location>
</feature>
<dbReference type="AlphaFoldDB" id="A0A380JZ25"/>